<dbReference type="EMBL" id="CP002959">
    <property type="protein sequence ID" value="AFM14529.1"/>
    <property type="molecule type" value="Genomic_DNA"/>
</dbReference>
<evidence type="ECO:0000313" key="8">
    <source>
        <dbReference type="EMBL" id="AFM14529.1"/>
    </source>
</evidence>
<dbReference type="STRING" id="869212.Turpa_3895"/>
<feature type="transmembrane region" description="Helical" evidence="6">
    <location>
        <begin position="580"/>
        <end position="602"/>
    </location>
</feature>
<accession>I4BB72</accession>
<keyword evidence="4 6" id="KW-1133">Transmembrane helix</keyword>
<feature type="transmembrane region" description="Helical" evidence="6">
    <location>
        <begin position="546"/>
        <end position="568"/>
    </location>
</feature>
<proteinExistence type="predicted"/>
<evidence type="ECO:0000256" key="1">
    <source>
        <dbReference type="ARBA" id="ARBA00004651"/>
    </source>
</evidence>
<dbReference type="Pfam" id="PF03631">
    <property type="entry name" value="Virul_fac_BrkB"/>
    <property type="match status" value="2"/>
</dbReference>
<keyword evidence="2" id="KW-1003">Cell membrane</keyword>
<dbReference type="InterPro" id="IPR017039">
    <property type="entry name" value="Virul_fac_BrkB"/>
</dbReference>
<dbReference type="OrthoDB" id="9767885at2"/>
<evidence type="ECO:0000256" key="2">
    <source>
        <dbReference type="ARBA" id="ARBA00022475"/>
    </source>
</evidence>
<dbReference type="Gene3D" id="2.130.10.10">
    <property type="entry name" value="YVTN repeat-like/Quinoprotein amine dehydrogenase"/>
    <property type="match status" value="1"/>
</dbReference>
<gene>
    <name evidence="8" type="ordered locus">Turpa_3895</name>
</gene>
<dbReference type="Proteomes" id="UP000006048">
    <property type="component" value="Chromosome"/>
</dbReference>
<evidence type="ECO:0000259" key="7">
    <source>
        <dbReference type="Pfam" id="PF14870"/>
    </source>
</evidence>
<feature type="transmembrane region" description="Helical" evidence="6">
    <location>
        <begin position="54"/>
        <end position="79"/>
    </location>
</feature>
<evidence type="ECO:0000256" key="5">
    <source>
        <dbReference type="ARBA" id="ARBA00023136"/>
    </source>
</evidence>
<feature type="transmembrane region" description="Helical" evidence="6">
    <location>
        <begin position="120"/>
        <end position="142"/>
    </location>
</feature>
<name>I4BB72_TURPD</name>
<dbReference type="InterPro" id="IPR015943">
    <property type="entry name" value="WD40/YVTN_repeat-like_dom_sf"/>
</dbReference>
<evidence type="ECO:0000256" key="4">
    <source>
        <dbReference type="ARBA" id="ARBA00022989"/>
    </source>
</evidence>
<feature type="transmembrane region" description="Helical" evidence="6">
    <location>
        <begin position="162"/>
        <end position="187"/>
    </location>
</feature>
<sequence>MSRTPKPGLIVRTKEFFLKTLSGDFDDTRKFQKRLQASIMFGIAAFKKFLQDEVLLRSASISYAIVVSFVPTLVVVMMLGSRFIDMEAYFARANDFVRMSGMQINLDPYFNVIREFLKNAGAIGGIGFLVLLFSATSVLRNIEDSINKIWRVTRKRPMFQKISGFIMVMVFGPAVLAVGISYAQWMLAQFSSPNFKQVRVLQDTVQILGDKHVFLVQSDKGKPYKEKNILPNIDYDAENAVVVLDHEKNVVVDQSQTDIYQSAARADKGQLQKAIFVDFARTNNREILITDGGVILVSKDGGAIYHAKKFYTLEDDRVKDVVLRRIQFITDRQGLIIGNDGLLLKTVDGGDTWKPAYQANVRSNLRQVARVRAGLWAVLGEEGVALTTSDGGETFAPYTPLTQAMKNKNASLTGMAIADNGIGFAVGEAGLMLMTRDSGNTWRSLAMAESLFFQDVAVAPDGMAIAVGLDGLIRYSQFLPDGSVQWRIEKGRSDVDLQAVRYYAKESRFLIVGDHYQMIMQQHDGTNNAAMKDFKIIQKAPIWRRLISAAGNLLIPFAVIFILFYLVYKIIPYTAVAAKSAAYGATFTSIALVIFILAYKFYVTNFSKGTAALYGTLALVPLTLLMLYVSALIILFGAEIAFFTQYPQLFRMSKKKTLDERHKRQLWYGLSILHKLADSFNHGRNDCTSEILLKHCGGDQEEFGFIIGRLQERGYVTETDDHHWLLAMNPDLISVSTLVEDLDPSDYSIPEYNAKNAFMRTTKGYFDQLEANRGKVFRKVTLSQLMAEK</sequence>
<dbReference type="Pfam" id="PF14870">
    <property type="entry name" value="PSII_BNR"/>
    <property type="match status" value="1"/>
</dbReference>
<organism evidence="8 9">
    <name type="scientific">Turneriella parva (strain ATCC BAA-1111 / DSM 21527 / NCTC 11395 / H)</name>
    <name type="common">Leptospira parva</name>
    <dbReference type="NCBI Taxonomy" id="869212"/>
    <lineage>
        <taxon>Bacteria</taxon>
        <taxon>Pseudomonadati</taxon>
        <taxon>Spirochaetota</taxon>
        <taxon>Spirochaetia</taxon>
        <taxon>Leptospirales</taxon>
        <taxon>Leptospiraceae</taxon>
        <taxon>Turneriella</taxon>
    </lineage>
</organism>
<comment type="subcellular location">
    <subcellularLocation>
        <location evidence="1">Cell membrane</location>
        <topology evidence="1">Multi-pass membrane protein</topology>
    </subcellularLocation>
</comment>
<evidence type="ECO:0000256" key="3">
    <source>
        <dbReference type="ARBA" id="ARBA00022692"/>
    </source>
</evidence>
<evidence type="ECO:0000256" key="6">
    <source>
        <dbReference type="SAM" id="Phobius"/>
    </source>
</evidence>
<dbReference type="KEGG" id="tpx:Turpa_3895"/>
<dbReference type="SUPFAM" id="SSF110296">
    <property type="entry name" value="Oligoxyloglucan reducing end-specific cellobiohydrolase"/>
    <property type="match status" value="1"/>
</dbReference>
<dbReference type="InterPro" id="IPR028203">
    <property type="entry name" value="PSII_CF48-like_dom"/>
</dbReference>
<dbReference type="HOGENOM" id="CLU_355608_0_0_12"/>
<keyword evidence="3 6" id="KW-0812">Transmembrane</keyword>
<dbReference type="PANTHER" id="PTHR30213:SF0">
    <property type="entry name" value="UPF0761 MEMBRANE PROTEIN YIHY"/>
    <property type="match status" value="1"/>
</dbReference>
<dbReference type="AlphaFoldDB" id="I4BB72"/>
<reference evidence="8 9" key="1">
    <citation type="submission" date="2012-06" db="EMBL/GenBank/DDBJ databases">
        <title>The complete chromosome of genome of Turneriella parva DSM 21527.</title>
        <authorList>
            <consortium name="US DOE Joint Genome Institute (JGI-PGF)"/>
            <person name="Lucas S."/>
            <person name="Han J."/>
            <person name="Lapidus A."/>
            <person name="Bruce D."/>
            <person name="Goodwin L."/>
            <person name="Pitluck S."/>
            <person name="Peters L."/>
            <person name="Kyrpides N."/>
            <person name="Mavromatis K."/>
            <person name="Ivanova N."/>
            <person name="Mikhailova N."/>
            <person name="Chertkov O."/>
            <person name="Detter J.C."/>
            <person name="Tapia R."/>
            <person name="Han C."/>
            <person name="Land M."/>
            <person name="Hauser L."/>
            <person name="Markowitz V."/>
            <person name="Cheng J.-F."/>
            <person name="Hugenholtz P."/>
            <person name="Woyke T."/>
            <person name="Wu D."/>
            <person name="Gronow S."/>
            <person name="Wellnitz S."/>
            <person name="Brambilla E."/>
            <person name="Klenk H.-P."/>
            <person name="Eisen J.A."/>
        </authorList>
    </citation>
    <scope>NUCLEOTIDE SEQUENCE [LARGE SCALE GENOMIC DNA]</scope>
    <source>
        <strain evidence="9">ATCC BAA-1111 / DSM 21527 / NCTC 11395 / H</strain>
    </source>
</reference>
<protein>
    <submittedName>
        <fullName evidence="8">Ribonuclease BN</fullName>
    </submittedName>
</protein>
<dbReference type="RefSeq" id="WP_014805006.1">
    <property type="nucleotide sequence ID" value="NC_018020.1"/>
</dbReference>
<keyword evidence="9" id="KW-1185">Reference proteome</keyword>
<dbReference type="GO" id="GO:0005886">
    <property type="term" value="C:plasma membrane"/>
    <property type="evidence" value="ECO:0007669"/>
    <property type="project" value="UniProtKB-SubCell"/>
</dbReference>
<feature type="domain" description="Photosynthesis system II assembly factor Ycf48/Hcf136-like" evidence="7">
    <location>
        <begin position="277"/>
        <end position="354"/>
    </location>
</feature>
<evidence type="ECO:0000313" key="9">
    <source>
        <dbReference type="Proteomes" id="UP000006048"/>
    </source>
</evidence>
<feature type="transmembrane region" description="Helical" evidence="6">
    <location>
        <begin position="622"/>
        <end position="646"/>
    </location>
</feature>
<keyword evidence="5 6" id="KW-0472">Membrane</keyword>
<dbReference type="PANTHER" id="PTHR30213">
    <property type="entry name" value="INNER MEMBRANE PROTEIN YHJD"/>
    <property type="match status" value="1"/>
</dbReference>